<dbReference type="InterPro" id="IPR027417">
    <property type="entry name" value="P-loop_NTPase"/>
</dbReference>
<evidence type="ECO:0000259" key="3">
    <source>
        <dbReference type="PROSITE" id="PS50097"/>
    </source>
</evidence>
<keyword evidence="1" id="KW-0547">Nucleotide-binding</keyword>
<dbReference type="InterPro" id="IPR001806">
    <property type="entry name" value="Small_GTPase"/>
</dbReference>
<evidence type="ECO:0000256" key="1">
    <source>
        <dbReference type="ARBA" id="ARBA00022741"/>
    </source>
</evidence>
<dbReference type="InterPro" id="IPR000210">
    <property type="entry name" value="BTB/POZ_dom"/>
</dbReference>
<dbReference type="GO" id="GO:0003924">
    <property type="term" value="F:GTPase activity"/>
    <property type="evidence" value="ECO:0007669"/>
    <property type="project" value="InterPro"/>
</dbReference>
<dbReference type="PRINTS" id="PR00449">
    <property type="entry name" value="RASTRNSFRMNG"/>
</dbReference>
<dbReference type="Gene3D" id="3.40.50.300">
    <property type="entry name" value="P-loop containing nucleotide triphosphate hydrolases"/>
    <property type="match status" value="1"/>
</dbReference>
<dbReference type="SUPFAM" id="SSF54695">
    <property type="entry name" value="POZ domain"/>
    <property type="match status" value="2"/>
</dbReference>
<keyword evidence="2" id="KW-0342">GTP-binding</keyword>
<protein>
    <submittedName>
        <fullName evidence="4">RHOBTB1_2</fullName>
    </submittedName>
</protein>
<dbReference type="SUPFAM" id="SSF52540">
    <property type="entry name" value="P-loop containing nucleoside triphosphate hydrolases"/>
    <property type="match status" value="1"/>
</dbReference>
<dbReference type="GO" id="GO:0005525">
    <property type="term" value="F:GTP binding"/>
    <property type="evidence" value="ECO:0007669"/>
    <property type="project" value="UniProtKB-KW"/>
</dbReference>
<name>A0A6J8B116_MYTCO</name>
<evidence type="ECO:0000313" key="5">
    <source>
        <dbReference type="Proteomes" id="UP000507470"/>
    </source>
</evidence>
<dbReference type="AlphaFoldDB" id="A0A6J8B116"/>
<gene>
    <name evidence="4" type="ORF">MCOR_13269</name>
</gene>
<keyword evidence="5" id="KW-1185">Reference proteome</keyword>
<accession>A0A6J8B116</accession>
<dbReference type="PANTHER" id="PTHR24072">
    <property type="entry name" value="RHO FAMILY GTPASE"/>
    <property type="match status" value="1"/>
</dbReference>
<evidence type="ECO:0000313" key="4">
    <source>
        <dbReference type="EMBL" id="CAC5376721.1"/>
    </source>
</evidence>
<dbReference type="InterPro" id="IPR011333">
    <property type="entry name" value="SKP1/BTB/POZ_sf"/>
</dbReference>
<sequence length="664" mass="76285">MVQTANLPKDNYEFVKCVVVGDGGVGKTCLTCAWSVGTTYKLESLVKSHVSTVFAIDHFIKDKQVSDRSWCNVDGVPVCLHLWDTFGYHDKDRGFAYKGADVVLLCFSVVKPSSLDSVIRFWVSEIKSKSSTTPIVLVGTQADMRYNCYDDGYKAMDKGLVYKEVKPEHIILPEKGRTVAKQIGAPYYETSILTHHGVDDVFFNVIRAAMIERRKIKFWSPQLRRIKYPLIQKPIEWPMRLFPEIKVPESTINEELAEILTRQNVGDMLVSVRDVCFRADRVILASSCQMIEDILMAEYCSHENSDVKNSETSQHTAYCHDIKLPGFETIEYKQCKDPFNRMHGEMITVLTMAREITPLALQYVLEYLYTGTAKADFDIIPEAKEAAELLQLKDLLLQISNLQSNEGFLNSKLQKQFRHDRCEVLKRLAIRKGAFTDVKFSLDDDVVSAHKPLLMARCDMMAAMFTADFLEASAAVIPLPGVTVDVFKVLQEFLYTGCVTNVMDVDCLSLIEVANRFCLPRFVKLIENAIVEQFLMWDDQKVNILEDVILLIEPAHLHNAYQLAAWCMEYVCQHYPDAWKYNKHYMQALSKDNLKFLEINRWPPAWYVNECEVYNKAINEDDKKRLMQRRAQFSRLQRCTTACLCFRRNARFSFEDADVEEGRG</sequence>
<dbReference type="SMART" id="SM00225">
    <property type="entry name" value="BTB"/>
    <property type="match status" value="2"/>
</dbReference>
<dbReference type="SMART" id="SM00174">
    <property type="entry name" value="RHO"/>
    <property type="match status" value="1"/>
</dbReference>
<proteinExistence type="predicted"/>
<dbReference type="SMART" id="SM00173">
    <property type="entry name" value="RAS"/>
    <property type="match status" value="1"/>
</dbReference>
<dbReference type="Gene3D" id="3.30.710.10">
    <property type="entry name" value="Potassium Channel Kv1.1, Chain A"/>
    <property type="match status" value="2"/>
</dbReference>
<dbReference type="EMBL" id="CACVKT020002230">
    <property type="protein sequence ID" value="CAC5376721.1"/>
    <property type="molecule type" value="Genomic_DNA"/>
</dbReference>
<feature type="domain" description="BTB" evidence="3">
    <location>
        <begin position="266"/>
        <end position="377"/>
    </location>
</feature>
<dbReference type="OrthoDB" id="6020506at2759"/>
<evidence type="ECO:0000256" key="2">
    <source>
        <dbReference type="ARBA" id="ARBA00023134"/>
    </source>
</evidence>
<dbReference type="GO" id="GO:0007264">
    <property type="term" value="P:small GTPase-mediated signal transduction"/>
    <property type="evidence" value="ECO:0007669"/>
    <property type="project" value="InterPro"/>
</dbReference>
<reference evidence="4 5" key="1">
    <citation type="submission" date="2020-06" db="EMBL/GenBank/DDBJ databases">
        <authorList>
            <person name="Li R."/>
            <person name="Bekaert M."/>
        </authorList>
    </citation>
    <scope>NUCLEOTIDE SEQUENCE [LARGE SCALE GENOMIC DNA]</scope>
    <source>
        <strain evidence="5">wild</strain>
    </source>
</reference>
<dbReference type="PROSITE" id="PS51419">
    <property type="entry name" value="RAB"/>
    <property type="match status" value="1"/>
</dbReference>
<dbReference type="InterPro" id="IPR003578">
    <property type="entry name" value="Small_GTPase_Rho"/>
</dbReference>
<dbReference type="CDD" id="cd18499">
    <property type="entry name" value="BACK_RHOBTB"/>
    <property type="match status" value="1"/>
</dbReference>
<organism evidence="4 5">
    <name type="scientific">Mytilus coruscus</name>
    <name type="common">Sea mussel</name>
    <dbReference type="NCBI Taxonomy" id="42192"/>
    <lineage>
        <taxon>Eukaryota</taxon>
        <taxon>Metazoa</taxon>
        <taxon>Spiralia</taxon>
        <taxon>Lophotrochozoa</taxon>
        <taxon>Mollusca</taxon>
        <taxon>Bivalvia</taxon>
        <taxon>Autobranchia</taxon>
        <taxon>Pteriomorphia</taxon>
        <taxon>Mytilida</taxon>
        <taxon>Mytiloidea</taxon>
        <taxon>Mytilidae</taxon>
        <taxon>Mytilinae</taxon>
        <taxon>Mytilus</taxon>
    </lineage>
</organism>
<dbReference type="PROSITE" id="PS51420">
    <property type="entry name" value="RHO"/>
    <property type="match status" value="1"/>
</dbReference>
<feature type="domain" description="BTB" evidence="3">
    <location>
        <begin position="436"/>
        <end position="497"/>
    </location>
</feature>
<dbReference type="PROSITE" id="PS51421">
    <property type="entry name" value="RAS"/>
    <property type="match status" value="1"/>
</dbReference>
<dbReference type="PROSITE" id="PS50097">
    <property type="entry name" value="BTB"/>
    <property type="match status" value="2"/>
</dbReference>
<dbReference type="Proteomes" id="UP000507470">
    <property type="component" value="Unassembled WGS sequence"/>
</dbReference>
<dbReference type="Pfam" id="PF00071">
    <property type="entry name" value="Ras"/>
    <property type="match status" value="1"/>
</dbReference>
<dbReference type="SMART" id="SM00175">
    <property type="entry name" value="RAB"/>
    <property type="match status" value="1"/>
</dbReference>
<dbReference type="Pfam" id="PF00651">
    <property type="entry name" value="BTB"/>
    <property type="match status" value="1"/>
</dbReference>